<dbReference type="Proteomes" id="UP001500456">
    <property type="component" value="Unassembled WGS sequence"/>
</dbReference>
<dbReference type="EMBL" id="BAAAZX010000001">
    <property type="protein sequence ID" value="GAA3974598.1"/>
    <property type="molecule type" value="Genomic_DNA"/>
</dbReference>
<sequence length="71" mass="8126">MASSFVWSSIITELALPGAWGTFDPRGLDEEQNQTAVEALFQFLADFLQDRDAERDGLRIIFHDYSLRFAE</sequence>
<protein>
    <submittedName>
        <fullName evidence="1">Uncharacterized protein</fullName>
    </submittedName>
</protein>
<comment type="caution">
    <text evidence="1">The sequence shown here is derived from an EMBL/GenBank/DDBJ whole genome shotgun (WGS) entry which is preliminary data.</text>
</comment>
<keyword evidence="2" id="KW-1185">Reference proteome</keyword>
<organism evidence="1 2">
    <name type="scientific">Streptomyces plumbiresistens</name>
    <dbReference type="NCBI Taxonomy" id="511811"/>
    <lineage>
        <taxon>Bacteria</taxon>
        <taxon>Bacillati</taxon>
        <taxon>Actinomycetota</taxon>
        <taxon>Actinomycetes</taxon>
        <taxon>Kitasatosporales</taxon>
        <taxon>Streptomycetaceae</taxon>
        <taxon>Streptomyces</taxon>
    </lineage>
</organism>
<name>A0ABP7Q0R8_9ACTN</name>
<proteinExistence type="predicted"/>
<gene>
    <name evidence="1" type="ORF">GCM10022232_02290</name>
</gene>
<accession>A0ABP7Q0R8</accession>
<reference evidence="2" key="1">
    <citation type="journal article" date="2019" name="Int. J. Syst. Evol. Microbiol.">
        <title>The Global Catalogue of Microorganisms (GCM) 10K type strain sequencing project: providing services to taxonomists for standard genome sequencing and annotation.</title>
        <authorList>
            <consortium name="The Broad Institute Genomics Platform"/>
            <consortium name="The Broad Institute Genome Sequencing Center for Infectious Disease"/>
            <person name="Wu L."/>
            <person name="Ma J."/>
        </authorList>
    </citation>
    <scope>NUCLEOTIDE SEQUENCE [LARGE SCALE GENOMIC DNA]</scope>
    <source>
        <strain evidence="2">JCM 16924</strain>
    </source>
</reference>
<evidence type="ECO:0000313" key="1">
    <source>
        <dbReference type="EMBL" id="GAA3974598.1"/>
    </source>
</evidence>
<dbReference type="RefSeq" id="WP_345560431.1">
    <property type="nucleotide sequence ID" value="NZ_BAAAZX010000001.1"/>
</dbReference>
<evidence type="ECO:0000313" key="2">
    <source>
        <dbReference type="Proteomes" id="UP001500456"/>
    </source>
</evidence>